<sequence length="231" mass="26197">MNIELKNVTKKYGNQFALKDVSLSLSSGKIYGLIGPNGSGKSTLLKIIGGLCFPDSGTVLVGNQRAERTLLKNIAYLTELDMFYEHFRVQDMIYFYDSQFADFQLEKAFTILKEMKIDQNKKLKQLSKGNRGKVKLVLALARDAPVVLLDEPLSGLDPVVRESIVRSLLSWLHFEEQTVVIATHEISEVEQILDEVIVVSTGQVIEKKNVEELREESKMSLLNWYKDVNQK</sequence>
<evidence type="ECO:0000259" key="3">
    <source>
        <dbReference type="PROSITE" id="PS50893"/>
    </source>
</evidence>
<evidence type="ECO:0000313" key="4">
    <source>
        <dbReference type="EMBL" id="MDA7028195.1"/>
    </source>
</evidence>
<dbReference type="GO" id="GO:0005524">
    <property type="term" value="F:ATP binding"/>
    <property type="evidence" value="ECO:0007669"/>
    <property type="project" value="UniProtKB-KW"/>
</dbReference>
<proteinExistence type="predicted"/>
<dbReference type="SUPFAM" id="SSF52540">
    <property type="entry name" value="P-loop containing nucleoside triphosphate hydrolases"/>
    <property type="match status" value="1"/>
</dbReference>
<dbReference type="CDD" id="cd03230">
    <property type="entry name" value="ABC_DR_subfamily_A"/>
    <property type="match status" value="1"/>
</dbReference>
<dbReference type="PANTHER" id="PTHR43158:SF1">
    <property type="entry name" value="ABC TRANSPORTER, ATP-BINDING PROTEIN"/>
    <property type="match status" value="1"/>
</dbReference>
<keyword evidence="2 4" id="KW-0067">ATP-binding</keyword>
<dbReference type="Gene3D" id="3.40.50.300">
    <property type="entry name" value="P-loop containing nucleotide triphosphate hydrolases"/>
    <property type="match status" value="1"/>
</dbReference>
<feature type="domain" description="ABC transporter" evidence="3">
    <location>
        <begin position="3"/>
        <end position="226"/>
    </location>
</feature>
<accession>A0ABT4X7M7</accession>
<dbReference type="InterPro" id="IPR003439">
    <property type="entry name" value="ABC_transporter-like_ATP-bd"/>
</dbReference>
<keyword evidence="5" id="KW-1185">Reference proteome</keyword>
<evidence type="ECO:0000256" key="1">
    <source>
        <dbReference type="ARBA" id="ARBA00022741"/>
    </source>
</evidence>
<dbReference type="SMART" id="SM00382">
    <property type="entry name" value="AAA"/>
    <property type="match status" value="1"/>
</dbReference>
<protein>
    <submittedName>
        <fullName evidence="4">ABC transporter ATP-binding protein</fullName>
    </submittedName>
</protein>
<dbReference type="InterPro" id="IPR003593">
    <property type="entry name" value="AAA+_ATPase"/>
</dbReference>
<organism evidence="4 5">
    <name type="scientific">Bacillus changyiensis</name>
    <dbReference type="NCBI Taxonomy" id="3004103"/>
    <lineage>
        <taxon>Bacteria</taxon>
        <taxon>Bacillati</taxon>
        <taxon>Bacillota</taxon>
        <taxon>Bacilli</taxon>
        <taxon>Bacillales</taxon>
        <taxon>Bacillaceae</taxon>
        <taxon>Bacillus</taxon>
    </lineage>
</organism>
<dbReference type="Pfam" id="PF00005">
    <property type="entry name" value="ABC_tran"/>
    <property type="match status" value="1"/>
</dbReference>
<dbReference type="InterPro" id="IPR027417">
    <property type="entry name" value="P-loop_NTPase"/>
</dbReference>
<reference evidence="4 5" key="1">
    <citation type="submission" date="2023-01" db="EMBL/GenBank/DDBJ databases">
        <title>Bacillus changyiensis sp. nov., isolated from a coastal deposit.</title>
        <authorList>
            <person name="Xiao G."/>
            <person name="Lai Q."/>
            <person name="Hu Z."/>
            <person name="Shao Z."/>
        </authorList>
    </citation>
    <scope>NUCLEOTIDE SEQUENCE [LARGE SCALE GENOMIC DNA]</scope>
    <source>
        <strain evidence="4 5">CLL-7-23</strain>
    </source>
</reference>
<keyword evidence="1" id="KW-0547">Nucleotide-binding</keyword>
<dbReference type="PANTHER" id="PTHR43158">
    <property type="entry name" value="SKFA PEPTIDE EXPORT ATP-BINDING PROTEIN SKFE"/>
    <property type="match status" value="1"/>
</dbReference>
<dbReference type="PROSITE" id="PS50893">
    <property type="entry name" value="ABC_TRANSPORTER_2"/>
    <property type="match status" value="1"/>
</dbReference>
<dbReference type="EMBL" id="JAQKAB010000013">
    <property type="protein sequence ID" value="MDA7028195.1"/>
    <property type="molecule type" value="Genomic_DNA"/>
</dbReference>
<gene>
    <name evidence="4" type="ORF">PJ311_16605</name>
</gene>
<evidence type="ECO:0000313" key="5">
    <source>
        <dbReference type="Proteomes" id="UP001211894"/>
    </source>
</evidence>
<name>A0ABT4X7M7_9BACI</name>
<dbReference type="RefSeq" id="WP_271342013.1">
    <property type="nucleotide sequence ID" value="NZ_JAQKAB010000013.1"/>
</dbReference>
<comment type="caution">
    <text evidence="4">The sequence shown here is derived from an EMBL/GenBank/DDBJ whole genome shotgun (WGS) entry which is preliminary data.</text>
</comment>
<evidence type="ECO:0000256" key="2">
    <source>
        <dbReference type="ARBA" id="ARBA00022840"/>
    </source>
</evidence>
<dbReference type="Proteomes" id="UP001211894">
    <property type="component" value="Unassembled WGS sequence"/>
</dbReference>